<dbReference type="PANTHER" id="PTHR24002">
    <property type="entry name" value="SOLUTE CARRIER FAMILY 22 MEMBER 18"/>
    <property type="match status" value="1"/>
</dbReference>
<dbReference type="Gene3D" id="1.20.1250.20">
    <property type="entry name" value="MFS general substrate transporter like domains"/>
    <property type="match status" value="1"/>
</dbReference>
<feature type="domain" description="Major facilitator superfamily (MFS) profile" evidence="8">
    <location>
        <begin position="1"/>
        <end position="182"/>
    </location>
</feature>
<evidence type="ECO:0000313" key="9">
    <source>
        <dbReference type="EMBL" id="CAD8604709.1"/>
    </source>
</evidence>
<dbReference type="InterPro" id="IPR001958">
    <property type="entry name" value="Tet-R_TetA/multi-R_MdtG-like"/>
</dbReference>
<feature type="region of interest" description="Disordered" evidence="5">
    <location>
        <begin position="427"/>
        <end position="452"/>
    </location>
</feature>
<sequence length="462" mass="46907">MAPTLMLVYSLVTIYALCYQLQAPLEPFLVDKLVTGDGASNAYANLQSFFAFIQLIGSFAVGYCIDKFGLRTMFVVNFAACAASYAILANASTIELLFASKIPSIFQAGFLCAQTAAAKLTPAGEQRSSALGRLTAAYTIGATVGPTLGGYLGTTVSASLAVVGSLIAVALVLLLPSAVDADEETPARAAKVAEANSLSWAARLQEILPIVWPLLLTKFIAGLVNSANNAARPLLLKDTFGLEAAQLGAFMSTMFFGNALLGLQLGRLTALLGGGTATVRICLGVLALGYVGIAGGASVIGSASFSGTLVLFPFLATTLVISLAQFPLATTITAESTALVPAPLKGTLVGCEHALFAGAAMLAPRPGIWLLHNLGVSALGAASGAVYIGLAVAWLVLPREAHGAAGAQALQQGAGPDGETAALLAAKPQQRGDGTSGVTLEGPPPALAPNCVKRNGVKGGQC</sequence>
<gene>
    <name evidence="9" type="ORF">CPEL01642_LOCUS8044</name>
</gene>
<feature type="transmembrane region" description="Helical" evidence="6">
    <location>
        <begin position="72"/>
        <end position="91"/>
    </location>
</feature>
<evidence type="ECO:0000259" key="8">
    <source>
        <dbReference type="PROSITE" id="PS50850"/>
    </source>
</evidence>
<dbReference type="GO" id="GO:0016020">
    <property type="term" value="C:membrane"/>
    <property type="evidence" value="ECO:0007669"/>
    <property type="project" value="UniProtKB-SubCell"/>
</dbReference>
<evidence type="ECO:0000256" key="2">
    <source>
        <dbReference type="ARBA" id="ARBA00022692"/>
    </source>
</evidence>
<dbReference type="PRINTS" id="PR01035">
    <property type="entry name" value="TCRTETA"/>
</dbReference>
<feature type="transmembrane region" description="Helical" evidence="6">
    <location>
        <begin position="158"/>
        <end position="179"/>
    </location>
</feature>
<dbReference type="GO" id="GO:0005635">
    <property type="term" value="C:nuclear envelope"/>
    <property type="evidence" value="ECO:0007669"/>
    <property type="project" value="TreeGrafter"/>
</dbReference>
<evidence type="ECO:0000256" key="6">
    <source>
        <dbReference type="SAM" id="Phobius"/>
    </source>
</evidence>
<dbReference type="SUPFAM" id="SSF103473">
    <property type="entry name" value="MFS general substrate transporter"/>
    <property type="match status" value="1"/>
</dbReference>
<evidence type="ECO:0000256" key="7">
    <source>
        <dbReference type="SAM" id="SignalP"/>
    </source>
</evidence>
<dbReference type="GO" id="GO:0022857">
    <property type="term" value="F:transmembrane transporter activity"/>
    <property type="evidence" value="ECO:0007669"/>
    <property type="project" value="InterPro"/>
</dbReference>
<dbReference type="PROSITE" id="PS50850">
    <property type="entry name" value="MFS"/>
    <property type="match status" value="1"/>
</dbReference>
<dbReference type="Pfam" id="PF07690">
    <property type="entry name" value="MFS_1"/>
    <property type="match status" value="1"/>
</dbReference>
<keyword evidence="4 6" id="KW-0472">Membrane</keyword>
<feature type="signal peptide" evidence="7">
    <location>
        <begin position="1"/>
        <end position="18"/>
    </location>
</feature>
<feature type="transmembrane region" description="Helical" evidence="6">
    <location>
        <begin position="374"/>
        <end position="397"/>
    </location>
</feature>
<dbReference type="EMBL" id="HBEY01016597">
    <property type="protein sequence ID" value="CAD8604709.1"/>
    <property type="molecule type" value="Transcribed_RNA"/>
</dbReference>
<feature type="transmembrane region" description="Helical" evidence="6">
    <location>
        <begin position="207"/>
        <end position="224"/>
    </location>
</feature>
<feature type="transmembrane region" description="Helical" evidence="6">
    <location>
        <begin position="309"/>
        <end position="330"/>
    </location>
</feature>
<dbReference type="AlphaFoldDB" id="A0A7S0PZA2"/>
<keyword evidence="2 6" id="KW-0812">Transmembrane</keyword>
<dbReference type="InterPro" id="IPR011701">
    <property type="entry name" value="MFS"/>
</dbReference>
<proteinExistence type="predicted"/>
<evidence type="ECO:0000256" key="5">
    <source>
        <dbReference type="SAM" id="MobiDB-lite"/>
    </source>
</evidence>
<evidence type="ECO:0000256" key="3">
    <source>
        <dbReference type="ARBA" id="ARBA00022989"/>
    </source>
</evidence>
<evidence type="ECO:0000256" key="4">
    <source>
        <dbReference type="ARBA" id="ARBA00023136"/>
    </source>
</evidence>
<dbReference type="InterPro" id="IPR020846">
    <property type="entry name" value="MFS_dom"/>
</dbReference>
<comment type="subcellular location">
    <subcellularLocation>
        <location evidence="1">Membrane</location>
        <topology evidence="1">Multi-pass membrane protein</topology>
    </subcellularLocation>
</comment>
<feature type="chain" id="PRO_5030807483" description="Major facilitator superfamily (MFS) profile domain-containing protein" evidence="7">
    <location>
        <begin position="19"/>
        <end position="462"/>
    </location>
</feature>
<dbReference type="InterPro" id="IPR036259">
    <property type="entry name" value="MFS_trans_sf"/>
</dbReference>
<protein>
    <recommendedName>
        <fullName evidence="8">Major facilitator superfamily (MFS) profile domain-containing protein</fullName>
    </recommendedName>
</protein>
<organism evidence="9">
    <name type="scientific">Coccolithus braarudii</name>
    <dbReference type="NCBI Taxonomy" id="221442"/>
    <lineage>
        <taxon>Eukaryota</taxon>
        <taxon>Haptista</taxon>
        <taxon>Haptophyta</taxon>
        <taxon>Prymnesiophyceae</taxon>
        <taxon>Coccolithales</taxon>
        <taxon>Coccolithaceae</taxon>
        <taxon>Coccolithus</taxon>
    </lineage>
</organism>
<accession>A0A7S0PZA2</accession>
<feature type="transmembrane region" description="Helical" evidence="6">
    <location>
        <begin position="130"/>
        <end position="152"/>
    </location>
</feature>
<feature type="transmembrane region" description="Helical" evidence="6">
    <location>
        <begin position="244"/>
        <end position="265"/>
    </location>
</feature>
<reference evidence="9" key="1">
    <citation type="submission" date="2021-01" db="EMBL/GenBank/DDBJ databases">
        <authorList>
            <person name="Corre E."/>
            <person name="Pelletier E."/>
            <person name="Niang G."/>
            <person name="Scheremetjew M."/>
            <person name="Finn R."/>
            <person name="Kale V."/>
            <person name="Holt S."/>
            <person name="Cochrane G."/>
            <person name="Meng A."/>
            <person name="Brown T."/>
            <person name="Cohen L."/>
        </authorList>
    </citation>
    <scope>NUCLEOTIDE SEQUENCE</scope>
    <source>
        <strain evidence="9">PLY182g</strain>
    </source>
</reference>
<dbReference type="PANTHER" id="PTHR24002:SF3">
    <property type="entry name" value="SOLUTE CARRIER FAMILY 22 MEMBER 18"/>
    <property type="match status" value="1"/>
</dbReference>
<keyword evidence="7" id="KW-0732">Signal</keyword>
<evidence type="ECO:0000256" key="1">
    <source>
        <dbReference type="ARBA" id="ARBA00004141"/>
    </source>
</evidence>
<name>A0A7S0PZA2_9EUKA</name>
<feature type="transmembrane region" description="Helical" evidence="6">
    <location>
        <begin position="277"/>
        <end position="303"/>
    </location>
</feature>
<feature type="transmembrane region" description="Helical" evidence="6">
    <location>
        <begin position="42"/>
        <end position="65"/>
    </location>
</feature>
<keyword evidence="3 6" id="KW-1133">Transmembrane helix</keyword>